<comment type="similarity">
    <text evidence="2">Belongs to the bacterial PQQ dehydrogenase family.</text>
</comment>
<dbReference type="InterPro" id="IPR002372">
    <property type="entry name" value="PQQ_rpt_dom"/>
</dbReference>
<feature type="signal peptide" evidence="4">
    <location>
        <begin position="1"/>
        <end position="30"/>
    </location>
</feature>
<comment type="cofactor">
    <cofactor evidence="1">
        <name>pyrroloquinoline quinone</name>
        <dbReference type="ChEBI" id="CHEBI:58442"/>
    </cofactor>
</comment>
<dbReference type="Pfam" id="PF13360">
    <property type="entry name" value="PQQ_2"/>
    <property type="match status" value="2"/>
</dbReference>
<feature type="chain" id="PRO_5045367816" evidence="4">
    <location>
        <begin position="31"/>
        <end position="543"/>
    </location>
</feature>
<evidence type="ECO:0000256" key="2">
    <source>
        <dbReference type="ARBA" id="ARBA00008156"/>
    </source>
</evidence>
<keyword evidence="3" id="KW-0560">Oxidoreductase</keyword>
<dbReference type="EMBL" id="SHNO01000001">
    <property type="protein sequence ID" value="MCX2977107.1"/>
    <property type="molecule type" value="Genomic_DNA"/>
</dbReference>
<dbReference type="SUPFAM" id="SSF50998">
    <property type="entry name" value="Quinoprotein alcohol dehydrogenase-like"/>
    <property type="match status" value="1"/>
</dbReference>
<proteinExistence type="inferred from homology"/>
<keyword evidence="7" id="KW-1185">Reference proteome</keyword>
<keyword evidence="4" id="KW-0732">Signal</keyword>
<dbReference type="PANTHER" id="PTHR32303">
    <property type="entry name" value="QUINOPROTEIN ALCOHOL DEHYDROGENASE (CYTOCHROME C)"/>
    <property type="match status" value="1"/>
</dbReference>
<name>A0ABT3T4B0_9GAMM</name>
<evidence type="ECO:0000313" key="6">
    <source>
        <dbReference type="EMBL" id="MCX2977107.1"/>
    </source>
</evidence>
<evidence type="ECO:0000259" key="5">
    <source>
        <dbReference type="Pfam" id="PF13360"/>
    </source>
</evidence>
<dbReference type="InterPro" id="IPR011047">
    <property type="entry name" value="Quinoprotein_ADH-like_sf"/>
</dbReference>
<dbReference type="InterPro" id="IPR018391">
    <property type="entry name" value="PQQ_b-propeller_rpt"/>
</dbReference>
<dbReference type="SMART" id="SM00564">
    <property type="entry name" value="PQQ"/>
    <property type="match status" value="7"/>
</dbReference>
<accession>A0ABT3T4B0</accession>
<evidence type="ECO:0000256" key="4">
    <source>
        <dbReference type="SAM" id="SignalP"/>
    </source>
</evidence>
<reference evidence="6" key="1">
    <citation type="submission" date="2019-02" db="EMBL/GenBank/DDBJ databases">
        <authorList>
            <person name="Li S.-H."/>
        </authorList>
    </citation>
    <scope>NUCLEOTIDE SEQUENCE</scope>
    <source>
        <strain evidence="6">IMCC11814</strain>
    </source>
</reference>
<protein>
    <submittedName>
        <fullName evidence="6">Dehydrogenase</fullName>
    </submittedName>
</protein>
<evidence type="ECO:0000313" key="7">
    <source>
        <dbReference type="Proteomes" id="UP001143304"/>
    </source>
</evidence>
<comment type="caution">
    <text evidence="6">The sequence shown here is derived from an EMBL/GenBank/DDBJ whole genome shotgun (WGS) entry which is preliminary data.</text>
</comment>
<evidence type="ECO:0000256" key="1">
    <source>
        <dbReference type="ARBA" id="ARBA00001931"/>
    </source>
</evidence>
<dbReference type="Proteomes" id="UP001143304">
    <property type="component" value="Unassembled WGS sequence"/>
</dbReference>
<dbReference type="PANTHER" id="PTHR32303:SF10">
    <property type="entry name" value="OUTER MEMBRANE PROTEIN ASSEMBLY FACTOR BAMB"/>
    <property type="match status" value="1"/>
</dbReference>
<gene>
    <name evidence="6" type="ORF">EYC82_07035</name>
</gene>
<feature type="domain" description="Pyrrolo-quinoline quinone repeat" evidence="5">
    <location>
        <begin position="89"/>
        <end position="298"/>
    </location>
</feature>
<evidence type="ECO:0000256" key="3">
    <source>
        <dbReference type="ARBA" id="ARBA00023002"/>
    </source>
</evidence>
<sequence>MNSKFWNTMMHWIKILLLAPLIAIANPTLAANCAPGSVGIDTNSVISGWSAGPGNLRYTPPSDAGPTPSSISDWSPAWVFALPDTDAPRSQPAVTRDTVFIADGDGGVYALDRQTACEKWRFDAGSMVRTAMRLVHTGDTALLTFGTLDADLIALDPETGSEVWRTRVSDHPRAMISGSTAEHDGVLYQGVSSWEVFWAANPFYACCTFRGGLVAVDAATGALLWQAHTIEEEPRVTQSRVLLPDHKGPSGAPVWSHPAIDPERRRLYVGTGENYSTPATDSSDAILAFDLDTGKRIWTRQFTASDAWNVACVIPGHHNCPEENGGDLDFGAPPILTSLGDVDYLLAGQKTGLVVALDPATGATHWSRTLGGGGKAGGVHFGMAADPERGLLYVPISDRDVGVLLGDSGSGAPQPSLHALDIATGETRWAVDSPADCLAPDGEGTVEGCYRGFSAPVTVVGDIVFAPTLDGVLRAFHADSGDQIWTFDTARQFSAVNGGYAEGGAIDLGGVYVAGDEIYLNSGYGLVDQIPGNAFIQFRPEEQ</sequence>
<dbReference type="RefSeq" id="WP_279248836.1">
    <property type="nucleotide sequence ID" value="NZ_SHNO01000001.1"/>
</dbReference>
<feature type="domain" description="Pyrrolo-quinoline quinone repeat" evidence="5">
    <location>
        <begin position="415"/>
        <end position="491"/>
    </location>
</feature>
<organism evidence="6 7">
    <name type="scientific">Candidatus Marimicrobium litorale</name>
    <dbReference type="NCBI Taxonomy" id="2518991"/>
    <lineage>
        <taxon>Bacteria</taxon>
        <taxon>Pseudomonadati</taxon>
        <taxon>Pseudomonadota</taxon>
        <taxon>Gammaproteobacteria</taxon>
        <taxon>Cellvibrionales</taxon>
        <taxon>Halieaceae</taxon>
        <taxon>Marimicrobium</taxon>
    </lineage>
</organism>
<dbReference type="Gene3D" id="2.140.10.10">
    <property type="entry name" value="Quinoprotein alcohol dehydrogenase-like superfamily"/>
    <property type="match status" value="2"/>
</dbReference>